<dbReference type="Proteomes" id="UP000020492">
    <property type="component" value="Unassembled WGS sequence"/>
</dbReference>
<proteinExistence type="predicted"/>
<gene>
    <name evidence="6" type="ORF">DEIPH_ctg017orf0031</name>
</gene>
<evidence type="ECO:0000256" key="2">
    <source>
        <dbReference type="ARBA" id="ARBA00022801"/>
    </source>
</evidence>
<evidence type="ECO:0000259" key="5">
    <source>
        <dbReference type="Pfam" id="PF22039"/>
    </source>
</evidence>
<feature type="domain" description="Amidohydrolase-related" evidence="4">
    <location>
        <begin position="72"/>
        <end position="350"/>
    </location>
</feature>
<accession>A0A016QRD3</accession>
<dbReference type="Pfam" id="PF22039">
    <property type="entry name" value="HUTI_composite_bact"/>
    <property type="match status" value="1"/>
</dbReference>
<keyword evidence="3" id="KW-0862">Zinc</keyword>
<keyword evidence="2 6" id="KW-0378">Hydrolase</keyword>
<feature type="domain" description="Aminodeoxyfutalosine deaminase/Imidazolonepropionase-like composite" evidence="5">
    <location>
        <begin position="33"/>
        <end position="58"/>
    </location>
</feature>
<dbReference type="Pfam" id="PF01979">
    <property type="entry name" value="Amidohydro_1"/>
    <property type="match status" value="1"/>
</dbReference>
<dbReference type="InterPro" id="IPR011059">
    <property type="entry name" value="Metal-dep_hydrolase_composite"/>
</dbReference>
<dbReference type="PATRIC" id="fig|1476583.3.peg.1055"/>
<dbReference type="InterPro" id="IPR054418">
    <property type="entry name" value="MQNX/HUTI_composite_N"/>
</dbReference>
<dbReference type="OrthoDB" id="9807210at2"/>
<dbReference type="SUPFAM" id="SSF51556">
    <property type="entry name" value="Metallo-dependent hydrolases"/>
    <property type="match status" value="1"/>
</dbReference>
<organism evidence="6 7">
    <name type="scientific">Deinococcus phoenicis</name>
    <dbReference type="NCBI Taxonomy" id="1476583"/>
    <lineage>
        <taxon>Bacteria</taxon>
        <taxon>Thermotogati</taxon>
        <taxon>Deinococcota</taxon>
        <taxon>Deinococci</taxon>
        <taxon>Deinococcales</taxon>
        <taxon>Deinococcaceae</taxon>
        <taxon>Deinococcus</taxon>
    </lineage>
</organism>
<dbReference type="PANTHER" id="PTHR43794">
    <property type="entry name" value="AMINOHYDROLASE SSNA-RELATED"/>
    <property type="match status" value="1"/>
</dbReference>
<dbReference type="STRING" id="1476583.DEIPH_ctg017orf0031"/>
<evidence type="ECO:0000256" key="3">
    <source>
        <dbReference type="ARBA" id="ARBA00022833"/>
    </source>
</evidence>
<protein>
    <submittedName>
        <fullName evidence="6">Amidohydrolase</fullName>
    </submittedName>
</protein>
<dbReference type="InterPro" id="IPR050287">
    <property type="entry name" value="MTA/SAH_deaminase"/>
</dbReference>
<dbReference type="GO" id="GO:0046872">
    <property type="term" value="F:metal ion binding"/>
    <property type="evidence" value="ECO:0007669"/>
    <property type="project" value="UniProtKB-KW"/>
</dbReference>
<evidence type="ECO:0000313" key="6">
    <source>
        <dbReference type="EMBL" id="EYB68700.1"/>
    </source>
</evidence>
<sequence length="391" mass="41819">MTVQPQTPADPLIPELLTCDVLFTGIGGGQSPGGVVVANGVIAATGDPATLRASYPHARERRAGAVIAPPPVNAHTHLDMSAYDFQALPYFRWIPEVVIAQREKRGVAGALAGADKLTRLGVGAVGDIVWQADALAPLLERTDLPGVLYFEVLSPFPERADDVFRAARATLEAARRLERPGGPRVGLSPHTPFTVSHRLMRLLTEYAAGEGLPVQIHVAEHPAEVELFRSGGGPLWANRLPALYPPTFAEVIGRAPEPELTPVRYLDELGALAGRPALVHMVNVTADDIARTARAGCPVVTCPRSNQHLECGTFPWAQFAAAGVDIALGTDSVASGESLDVREEVAFARTLYPDLDPRVLVRAAVKGGHRVTGTPTPLLRRGDAWHDHTVW</sequence>
<keyword evidence="1" id="KW-0479">Metal-binding</keyword>
<dbReference type="Gene3D" id="2.30.40.10">
    <property type="entry name" value="Urease, subunit C, domain 1"/>
    <property type="match status" value="1"/>
</dbReference>
<dbReference type="InterPro" id="IPR032466">
    <property type="entry name" value="Metal_Hydrolase"/>
</dbReference>
<reference evidence="6 7" key="1">
    <citation type="submission" date="2014-03" db="EMBL/GenBank/DDBJ databases">
        <title>Draft genome sequence of Deinococcus phoenicis 1P10ME.</title>
        <authorList>
            <person name="Stepanov V.G."/>
            <person name="Vaishampayan P."/>
            <person name="Venkateswaran K."/>
            <person name="Fox G.E."/>
        </authorList>
    </citation>
    <scope>NUCLEOTIDE SEQUENCE [LARGE SCALE GENOMIC DNA]</scope>
    <source>
        <strain evidence="6 7">1P10ME</strain>
    </source>
</reference>
<evidence type="ECO:0000256" key="1">
    <source>
        <dbReference type="ARBA" id="ARBA00022723"/>
    </source>
</evidence>
<keyword evidence="7" id="KW-1185">Reference proteome</keyword>
<dbReference type="EMBL" id="JHAC01000017">
    <property type="protein sequence ID" value="EYB68700.1"/>
    <property type="molecule type" value="Genomic_DNA"/>
</dbReference>
<dbReference type="GO" id="GO:0016810">
    <property type="term" value="F:hydrolase activity, acting on carbon-nitrogen (but not peptide) bonds"/>
    <property type="evidence" value="ECO:0007669"/>
    <property type="project" value="InterPro"/>
</dbReference>
<comment type="caution">
    <text evidence="6">The sequence shown here is derived from an EMBL/GenBank/DDBJ whole genome shotgun (WGS) entry which is preliminary data.</text>
</comment>
<dbReference type="RefSeq" id="WP_034354995.1">
    <property type="nucleotide sequence ID" value="NZ_JHAC01000017.1"/>
</dbReference>
<dbReference type="PANTHER" id="PTHR43794:SF11">
    <property type="entry name" value="AMIDOHYDROLASE-RELATED DOMAIN-CONTAINING PROTEIN"/>
    <property type="match status" value="1"/>
</dbReference>
<dbReference type="eggNOG" id="COG0402">
    <property type="taxonomic scope" value="Bacteria"/>
</dbReference>
<name>A0A016QRD3_9DEIO</name>
<dbReference type="Gene3D" id="3.20.20.140">
    <property type="entry name" value="Metal-dependent hydrolases"/>
    <property type="match status" value="1"/>
</dbReference>
<evidence type="ECO:0000259" key="4">
    <source>
        <dbReference type="Pfam" id="PF01979"/>
    </source>
</evidence>
<dbReference type="InterPro" id="IPR006680">
    <property type="entry name" value="Amidohydro-rel"/>
</dbReference>
<evidence type="ECO:0000313" key="7">
    <source>
        <dbReference type="Proteomes" id="UP000020492"/>
    </source>
</evidence>
<dbReference type="SUPFAM" id="SSF51338">
    <property type="entry name" value="Composite domain of metallo-dependent hydrolases"/>
    <property type="match status" value="1"/>
</dbReference>
<dbReference type="AlphaFoldDB" id="A0A016QRD3"/>